<dbReference type="Proteomes" id="UP000320475">
    <property type="component" value="Unassembled WGS sequence"/>
</dbReference>
<evidence type="ECO:0000256" key="2">
    <source>
        <dbReference type="SAM" id="SignalP"/>
    </source>
</evidence>
<reference evidence="3 4" key="1">
    <citation type="journal article" date="2019" name="Sci. Rep.">
        <title>Comparative genomics of chytrid fungi reveal insights into the obligate biotrophic and pathogenic lifestyle of Synchytrium endobioticum.</title>
        <authorList>
            <person name="van de Vossenberg B.T.L.H."/>
            <person name="Warris S."/>
            <person name="Nguyen H.D.T."/>
            <person name="van Gent-Pelzer M.P.E."/>
            <person name="Joly D.L."/>
            <person name="van de Geest H.C."/>
            <person name="Bonants P.J.M."/>
            <person name="Smith D.S."/>
            <person name="Levesque C.A."/>
            <person name="van der Lee T.A.J."/>
        </authorList>
    </citation>
    <scope>NUCLEOTIDE SEQUENCE [LARGE SCALE GENOMIC DNA]</scope>
    <source>
        <strain evidence="3 4">LEV6574</strain>
    </source>
</reference>
<dbReference type="AlphaFoldDB" id="A0A507C2K7"/>
<evidence type="ECO:0000313" key="4">
    <source>
        <dbReference type="Proteomes" id="UP000320475"/>
    </source>
</evidence>
<sequence>MPIPRIAVLACSMVLLCTLPVRGQPELDTLGDTLLRDADAMHRYMRSIRDHQNLLDGYLRQADFTIQFINPNKGESVMRTMIKVTNQLAPGRAPKLPWRQFPSADSFIHLTDQQYADYQKLYDDYQQYINIARQSLQNFDNVEEGKSCVHLTMIPQIPADFNGPPPESPYVFRSTQASTVFMDPRAATQSISFHDGSSIGSAAASNAGVANGGSNLAVGGSGTSTRPNGGSDCERLQRRSARFEH</sequence>
<accession>A0A507C2K7</accession>
<proteinExistence type="predicted"/>
<dbReference type="EMBL" id="QEAM01000902">
    <property type="protein sequence ID" value="TPX33279.1"/>
    <property type="molecule type" value="Genomic_DNA"/>
</dbReference>
<dbReference type="VEuPathDB" id="FungiDB:SeMB42_g05146"/>
<organism evidence="3 4">
    <name type="scientific">Synchytrium endobioticum</name>
    <dbReference type="NCBI Taxonomy" id="286115"/>
    <lineage>
        <taxon>Eukaryota</taxon>
        <taxon>Fungi</taxon>
        <taxon>Fungi incertae sedis</taxon>
        <taxon>Chytridiomycota</taxon>
        <taxon>Chytridiomycota incertae sedis</taxon>
        <taxon>Chytridiomycetes</taxon>
        <taxon>Synchytriales</taxon>
        <taxon>Synchytriaceae</taxon>
        <taxon>Synchytrium</taxon>
    </lineage>
</organism>
<gene>
    <name evidence="3" type="ORF">SeLEV6574_g08391</name>
</gene>
<feature type="compositionally biased region" description="Basic and acidic residues" evidence="1">
    <location>
        <begin position="232"/>
        <end position="245"/>
    </location>
</feature>
<protein>
    <submittedName>
        <fullName evidence="3">Uncharacterized protein</fullName>
    </submittedName>
</protein>
<evidence type="ECO:0000256" key="1">
    <source>
        <dbReference type="SAM" id="MobiDB-lite"/>
    </source>
</evidence>
<feature type="signal peptide" evidence="2">
    <location>
        <begin position="1"/>
        <end position="23"/>
    </location>
</feature>
<comment type="caution">
    <text evidence="3">The sequence shown here is derived from an EMBL/GenBank/DDBJ whole genome shotgun (WGS) entry which is preliminary data.</text>
</comment>
<evidence type="ECO:0000313" key="3">
    <source>
        <dbReference type="EMBL" id="TPX33279.1"/>
    </source>
</evidence>
<keyword evidence="2" id="KW-0732">Signal</keyword>
<feature type="chain" id="PRO_5021451055" evidence="2">
    <location>
        <begin position="24"/>
        <end position="245"/>
    </location>
</feature>
<feature type="region of interest" description="Disordered" evidence="1">
    <location>
        <begin position="210"/>
        <end position="245"/>
    </location>
</feature>
<name>A0A507C2K7_9FUNG</name>